<reference evidence="5" key="2">
    <citation type="submission" date="2023-01" db="EMBL/GenBank/DDBJ databases">
        <authorList>
            <person name="Sun Q."/>
            <person name="Evtushenko L."/>
        </authorList>
    </citation>
    <scope>NUCLEOTIDE SEQUENCE</scope>
    <source>
        <strain evidence="5">VKM Ac-1321</strain>
    </source>
</reference>
<dbReference type="InterPro" id="IPR000757">
    <property type="entry name" value="Beta-glucanase-like"/>
</dbReference>
<keyword evidence="3" id="KW-0812">Transmembrane</keyword>
<dbReference type="AlphaFoldDB" id="A0A9W6KM03"/>
<feature type="domain" description="GH16" evidence="4">
    <location>
        <begin position="111"/>
        <end position="389"/>
    </location>
</feature>
<dbReference type="SUPFAM" id="SSF49899">
    <property type="entry name" value="Concanavalin A-like lectins/glucanases"/>
    <property type="match status" value="1"/>
</dbReference>
<feature type="compositionally biased region" description="Low complexity" evidence="2">
    <location>
        <begin position="91"/>
        <end position="127"/>
    </location>
</feature>
<feature type="transmembrane region" description="Helical" evidence="3">
    <location>
        <begin position="31"/>
        <end position="54"/>
    </location>
</feature>
<dbReference type="GO" id="GO:0004553">
    <property type="term" value="F:hydrolase activity, hydrolyzing O-glycosyl compounds"/>
    <property type="evidence" value="ECO:0007669"/>
    <property type="project" value="InterPro"/>
</dbReference>
<name>A0A9W6KM03_9ACTN</name>
<protein>
    <recommendedName>
        <fullName evidence="4">GH16 domain-containing protein</fullName>
    </recommendedName>
</protein>
<dbReference type="Gene3D" id="2.60.120.200">
    <property type="match status" value="1"/>
</dbReference>
<keyword evidence="3" id="KW-0472">Membrane</keyword>
<dbReference type="PROSITE" id="PS51762">
    <property type="entry name" value="GH16_2"/>
    <property type="match status" value="1"/>
</dbReference>
<feature type="compositionally biased region" description="Basic and acidic residues" evidence="2">
    <location>
        <begin position="1"/>
        <end position="18"/>
    </location>
</feature>
<comment type="similarity">
    <text evidence="1">Belongs to the glycosyl hydrolase 16 family.</text>
</comment>
<sequence length="389" mass="41461">MRFDPAEFDKPEHGESDHMPTAAPRRGGRRLAVIVAAAAAVLVVAGAAGAVAFMGGGPDKPVSSDTALGASSAPSGAAAADPEGLSGLGAGPSTSASTSASGKPGATATKGSSNTNTGPGAPPITAAAGKKWTTSFSEEFDGTSLNTSKLSPCFDWNTGDCTSTFNDGREHYQPSQVVVSGGTAKLIAAPLSPAYKTSACQNGACTYKAGLLSTARPNANAGTKYLYAFTYGYVESRFKFPATQGFFTAFWMLPTDTSYNYKTELDILEELGDDPSTMYMTYHYNNREDNFAANSGKHNNGKCASKDYSKDFVRMGVDWEPDHIAWYIDGVECARFTNASVIEKGPMQLILHMMVDNNWQRRWNVGLTDPTLTRQLEVDYIRVYQQTTA</sequence>
<evidence type="ECO:0000256" key="2">
    <source>
        <dbReference type="SAM" id="MobiDB-lite"/>
    </source>
</evidence>
<proteinExistence type="inferred from homology"/>
<feature type="compositionally biased region" description="Low complexity" evidence="2">
    <location>
        <begin position="67"/>
        <end position="80"/>
    </location>
</feature>
<evidence type="ECO:0000256" key="3">
    <source>
        <dbReference type="SAM" id="Phobius"/>
    </source>
</evidence>
<evidence type="ECO:0000313" key="5">
    <source>
        <dbReference type="EMBL" id="GLL02615.1"/>
    </source>
</evidence>
<reference evidence="5" key="1">
    <citation type="journal article" date="2014" name="Int. J. Syst. Evol. Microbiol.">
        <title>Complete genome sequence of Corynebacterium casei LMG S-19264T (=DSM 44701T), isolated from a smear-ripened cheese.</title>
        <authorList>
            <consortium name="US DOE Joint Genome Institute (JGI-PGF)"/>
            <person name="Walter F."/>
            <person name="Albersmeier A."/>
            <person name="Kalinowski J."/>
            <person name="Ruckert C."/>
        </authorList>
    </citation>
    <scope>NUCLEOTIDE SEQUENCE</scope>
    <source>
        <strain evidence="5">VKM Ac-1321</strain>
    </source>
</reference>
<feature type="region of interest" description="Disordered" evidence="2">
    <location>
        <begin position="1"/>
        <end position="25"/>
    </location>
</feature>
<evidence type="ECO:0000313" key="6">
    <source>
        <dbReference type="Proteomes" id="UP001143480"/>
    </source>
</evidence>
<comment type="caution">
    <text evidence="5">The sequence shown here is derived from an EMBL/GenBank/DDBJ whole genome shotgun (WGS) entry which is preliminary data.</text>
</comment>
<dbReference type="GO" id="GO:0005975">
    <property type="term" value="P:carbohydrate metabolic process"/>
    <property type="evidence" value="ECO:0007669"/>
    <property type="project" value="InterPro"/>
</dbReference>
<dbReference type="Proteomes" id="UP001143480">
    <property type="component" value="Unassembled WGS sequence"/>
</dbReference>
<organism evidence="5 6">
    <name type="scientific">Dactylosporangium matsuzakiense</name>
    <dbReference type="NCBI Taxonomy" id="53360"/>
    <lineage>
        <taxon>Bacteria</taxon>
        <taxon>Bacillati</taxon>
        <taxon>Actinomycetota</taxon>
        <taxon>Actinomycetes</taxon>
        <taxon>Micromonosporales</taxon>
        <taxon>Micromonosporaceae</taxon>
        <taxon>Dactylosporangium</taxon>
    </lineage>
</organism>
<dbReference type="InterPro" id="IPR050546">
    <property type="entry name" value="Glycosyl_Hydrlase_16"/>
</dbReference>
<keyword evidence="3" id="KW-1133">Transmembrane helix</keyword>
<dbReference type="PANTHER" id="PTHR10963:SF55">
    <property type="entry name" value="GLYCOSIDE HYDROLASE FAMILY 16 PROTEIN"/>
    <property type="match status" value="1"/>
</dbReference>
<keyword evidence="6" id="KW-1185">Reference proteome</keyword>
<dbReference type="EMBL" id="BSFP01000025">
    <property type="protein sequence ID" value="GLL02615.1"/>
    <property type="molecule type" value="Genomic_DNA"/>
</dbReference>
<evidence type="ECO:0000256" key="1">
    <source>
        <dbReference type="ARBA" id="ARBA00006865"/>
    </source>
</evidence>
<accession>A0A9W6KM03</accession>
<dbReference type="PANTHER" id="PTHR10963">
    <property type="entry name" value="GLYCOSYL HYDROLASE-RELATED"/>
    <property type="match status" value="1"/>
</dbReference>
<dbReference type="Pfam" id="PF00722">
    <property type="entry name" value="Glyco_hydro_16"/>
    <property type="match status" value="1"/>
</dbReference>
<gene>
    <name evidence="5" type="ORF">GCM10017581_043570</name>
</gene>
<evidence type="ECO:0000259" key="4">
    <source>
        <dbReference type="PROSITE" id="PS51762"/>
    </source>
</evidence>
<feature type="region of interest" description="Disordered" evidence="2">
    <location>
        <begin position="60"/>
        <end position="127"/>
    </location>
</feature>
<dbReference type="CDD" id="cd08023">
    <property type="entry name" value="GH16_laminarinase_like"/>
    <property type="match status" value="1"/>
</dbReference>
<dbReference type="InterPro" id="IPR013320">
    <property type="entry name" value="ConA-like_dom_sf"/>
</dbReference>